<dbReference type="AlphaFoldDB" id="A0A3Q3KEY1"/>
<keyword evidence="3" id="KW-1185">Reference proteome</keyword>
<evidence type="ECO:0000256" key="1">
    <source>
        <dbReference type="SAM" id="Phobius"/>
    </source>
</evidence>
<keyword evidence="1" id="KW-1133">Transmembrane helix</keyword>
<keyword evidence="1" id="KW-0812">Transmembrane</keyword>
<keyword evidence="1" id="KW-0472">Membrane</keyword>
<reference evidence="2" key="2">
    <citation type="submission" date="2025-09" db="UniProtKB">
        <authorList>
            <consortium name="Ensembl"/>
        </authorList>
    </citation>
    <scope>IDENTIFICATION</scope>
</reference>
<feature type="transmembrane region" description="Helical" evidence="1">
    <location>
        <begin position="97"/>
        <end position="116"/>
    </location>
</feature>
<proteinExistence type="predicted"/>
<dbReference type="Proteomes" id="UP000261600">
    <property type="component" value="Unplaced"/>
</dbReference>
<protein>
    <submittedName>
        <fullName evidence="2">Uncharacterized protein</fullName>
    </submittedName>
</protein>
<accession>A0A3Q3KEY1</accession>
<dbReference type="STRING" id="43700.ENSMALP00000032924"/>
<organism evidence="2 3">
    <name type="scientific">Monopterus albus</name>
    <name type="common">Swamp eel</name>
    <dbReference type="NCBI Taxonomy" id="43700"/>
    <lineage>
        <taxon>Eukaryota</taxon>
        <taxon>Metazoa</taxon>
        <taxon>Chordata</taxon>
        <taxon>Craniata</taxon>
        <taxon>Vertebrata</taxon>
        <taxon>Euteleostomi</taxon>
        <taxon>Actinopterygii</taxon>
        <taxon>Neopterygii</taxon>
        <taxon>Teleostei</taxon>
        <taxon>Neoteleostei</taxon>
        <taxon>Acanthomorphata</taxon>
        <taxon>Anabantaria</taxon>
        <taxon>Synbranchiformes</taxon>
        <taxon>Synbranchidae</taxon>
        <taxon>Monopterus</taxon>
    </lineage>
</organism>
<evidence type="ECO:0000313" key="3">
    <source>
        <dbReference type="Proteomes" id="UP000261600"/>
    </source>
</evidence>
<name>A0A3Q3KEY1_MONAL</name>
<dbReference type="Ensembl" id="ENSMALT00000033486.1">
    <property type="protein sequence ID" value="ENSMALP00000032924.1"/>
    <property type="gene ID" value="ENSMALG00000022646.1"/>
</dbReference>
<evidence type="ECO:0000313" key="2">
    <source>
        <dbReference type="Ensembl" id="ENSMALP00000032924.1"/>
    </source>
</evidence>
<sequence>VECQQGDIGHFDHFKTNSRNVTNGMTFTPKACHQDFIVLLQDRKQKREKICDLLAVLDELNSHTLPDGRIGLLSLHTSAEGRSTALFRVSLQGSAQMGLLILFIMPFLLTAVITELPGCTQTTTLSWKTKTNRM</sequence>
<reference evidence="2" key="1">
    <citation type="submission" date="2025-08" db="UniProtKB">
        <authorList>
            <consortium name="Ensembl"/>
        </authorList>
    </citation>
    <scope>IDENTIFICATION</scope>
</reference>